<evidence type="ECO:0000313" key="3">
    <source>
        <dbReference type="Proteomes" id="UP000054270"/>
    </source>
</evidence>
<name>A0A0D2NGP1_HYPSF</name>
<dbReference type="PANTHER" id="PTHR10622">
    <property type="entry name" value="HET DOMAIN-CONTAINING PROTEIN"/>
    <property type="match status" value="1"/>
</dbReference>
<dbReference type="PANTHER" id="PTHR10622:SF12">
    <property type="entry name" value="HET DOMAIN-CONTAINING PROTEIN"/>
    <property type="match status" value="1"/>
</dbReference>
<dbReference type="InterPro" id="IPR010730">
    <property type="entry name" value="HET"/>
</dbReference>
<evidence type="ECO:0000313" key="2">
    <source>
        <dbReference type="EMBL" id="KJA18129.1"/>
    </source>
</evidence>
<sequence length="510" mass="57847">MPIRVLAFDARGEQIQLLERNAIVNQILSRISAQTSGQTSVADGLALAQDLSRYAILSHTWIRDTPGDVVFGRWAARNHPAYAEGYSKIAKFCAVAACEHGLSFGWMDTVCINKDSSSELDESIRSMYRWYNLAHVCVTYLSQTRGIADIHKDAWFTRGWTLQELLAPQNPDFESQFSPELQDRLYPKLYWENDIDMAEYSLTGLDAHFDHQIPLEIQYQIFKATTITRSELMVFRTDPRIVPISRKMQLAASRKVTREEDKIYSLMGLLGVMLPVAYGEGPQSAFNRLIREIMASKDYFLDIFNHGSGKRSLIPSSVSDYLNRHAVFDRTHLGRETALHRTLPTEPIVWTHLGARITLLLVPAFRKDVYTARIPEESVSQVVGGFSDFHGNNHDYLLLKDDDFSAQWMQGLSLDDKHNKLRLHPYIVFFGILNFSTSDGTISIPPKCLAIPIDPGLGAGSWEVGQVYPTNVELLSGPMVILWSNSRLQRSIDREQGKRRGIQIMTLHLK</sequence>
<feature type="domain" description="Heterokaryon incompatibility" evidence="1">
    <location>
        <begin position="54"/>
        <end position="144"/>
    </location>
</feature>
<gene>
    <name evidence="2" type="ORF">HYPSUDRAFT_968288</name>
</gene>
<protein>
    <recommendedName>
        <fullName evidence="1">Heterokaryon incompatibility domain-containing protein</fullName>
    </recommendedName>
</protein>
<dbReference type="Proteomes" id="UP000054270">
    <property type="component" value="Unassembled WGS sequence"/>
</dbReference>
<dbReference type="EMBL" id="KN817593">
    <property type="protein sequence ID" value="KJA18129.1"/>
    <property type="molecule type" value="Genomic_DNA"/>
</dbReference>
<dbReference type="Pfam" id="PF06985">
    <property type="entry name" value="HET"/>
    <property type="match status" value="1"/>
</dbReference>
<keyword evidence="3" id="KW-1185">Reference proteome</keyword>
<proteinExistence type="predicted"/>
<organism evidence="2 3">
    <name type="scientific">Hypholoma sublateritium (strain FD-334 SS-4)</name>
    <dbReference type="NCBI Taxonomy" id="945553"/>
    <lineage>
        <taxon>Eukaryota</taxon>
        <taxon>Fungi</taxon>
        <taxon>Dikarya</taxon>
        <taxon>Basidiomycota</taxon>
        <taxon>Agaricomycotina</taxon>
        <taxon>Agaricomycetes</taxon>
        <taxon>Agaricomycetidae</taxon>
        <taxon>Agaricales</taxon>
        <taxon>Agaricineae</taxon>
        <taxon>Strophariaceae</taxon>
        <taxon>Hypholoma</taxon>
    </lineage>
</organism>
<dbReference type="STRING" id="945553.A0A0D2NGP1"/>
<dbReference type="OrthoDB" id="5303367at2759"/>
<accession>A0A0D2NGP1</accession>
<reference evidence="3" key="1">
    <citation type="submission" date="2014-04" db="EMBL/GenBank/DDBJ databases">
        <title>Evolutionary Origins and Diversification of the Mycorrhizal Mutualists.</title>
        <authorList>
            <consortium name="DOE Joint Genome Institute"/>
            <consortium name="Mycorrhizal Genomics Consortium"/>
            <person name="Kohler A."/>
            <person name="Kuo A."/>
            <person name="Nagy L.G."/>
            <person name="Floudas D."/>
            <person name="Copeland A."/>
            <person name="Barry K.W."/>
            <person name="Cichocki N."/>
            <person name="Veneault-Fourrey C."/>
            <person name="LaButti K."/>
            <person name="Lindquist E.A."/>
            <person name="Lipzen A."/>
            <person name="Lundell T."/>
            <person name="Morin E."/>
            <person name="Murat C."/>
            <person name="Riley R."/>
            <person name="Ohm R."/>
            <person name="Sun H."/>
            <person name="Tunlid A."/>
            <person name="Henrissat B."/>
            <person name="Grigoriev I.V."/>
            <person name="Hibbett D.S."/>
            <person name="Martin F."/>
        </authorList>
    </citation>
    <scope>NUCLEOTIDE SEQUENCE [LARGE SCALE GENOMIC DNA]</scope>
    <source>
        <strain evidence="3">FD-334 SS-4</strain>
    </source>
</reference>
<dbReference type="AlphaFoldDB" id="A0A0D2NGP1"/>
<evidence type="ECO:0000259" key="1">
    <source>
        <dbReference type="Pfam" id="PF06985"/>
    </source>
</evidence>